<organism evidence="2 3">
    <name type="scientific">Gymnopus androsaceus JB14</name>
    <dbReference type="NCBI Taxonomy" id="1447944"/>
    <lineage>
        <taxon>Eukaryota</taxon>
        <taxon>Fungi</taxon>
        <taxon>Dikarya</taxon>
        <taxon>Basidiomycota</taxon>
        <taxon>Agaricomycotina</taxon>
        <taxon>Agaricomycetes</taxon>
        <taxon>Agaricomycetidae</taxon>
        <taxon>Agaricales</taxon>
        <taxon>Marasmiineae</taxon>
        <taxon>Omphalotaceae</taxon>
        <taxon>Gymnopus</taxon>
    </lineage>
</organism>
<proteinExistence type="predicted"/>
<keyword evidence="1" id="KW-1133">Transmembrane helix</keyword>
<evidence type="ECO:0000313" key="2">
    <source>
        <dbReference type="EMBL" id="KAE9387155.1"/>
    </source>
</evidence>
<name>A0A6A4GPI8_9AGAR</name>
<evidence type="ECO:0000256" key="1">
    <source>
        <dbReference type="SAM" id="Phobius"/>
    </source>
</evidence>
<feature type="transmembrane region" description="Helical" evidence="1">
    <location>
        <begin position="52"/>
        <end position="76"/>
    </location>
</feature>
<dbReference type="AlphaFoldDB" id="A0A6A4GPI8"/>
<sequence length="292" mass="32858">MFSLSLPRHRPVKHDAIPLLPNSDNNVEEDDSEYLPIFTASNNTMSSQASRLTIYLALLCMFTAVLSTIIALTAAAQHRSSVVNLSLYDLQSPLRTDLRGLRRPSQFMGLEKINRTGLQPPHELSIFNFPFVVARVDELDPKSIITMGPNSHIVVKGIDIRKVEVTDCISTVIQFRILDWQLESCRLHIYVPQYSSVATGSGESFIDIYRLTSTSVLEIDKLSRSTQPAIEEKLATVNLSSEHGVDWNYPFQCAMDSLHTFSLVAGSKSTSAQWWQDKQLNNPAIYITQHEY</sequence>
<keyword evidence="3" id="KW-1185">Reference proteome</keyword>
<gene>
    <name evidence="2" type="ORF">BT96DRAFT_1025955</name>
</gene>
<reference evidence="2" key="1">
    <citation type="journal article" date="2019" name="Environ. Microbiol.">
        <title>Fungal ecological strategies reflected in gene transcription - a case study of two litter decomposers.</title>
        <authorList>
            <person name="Barbi F."/>
            <person name="Kohler A."/>
            <person name="Barry K."/>
            <person name="Baskaran P."/>
            <person name="Daum C."/>
            <person name="Fauchery L."/>
            <person name="Ihrmark K."/>
            <person name="Kuo A."/>
            <person name="LaButti K."/>
            <person name="Lipzen A."/>
            <person name="Morin E."/>
            <person name="Grigoriev I.V."/>
            <person name="Henrissat B."/>
            <person name="Lindahl B."/>
            <person name="Martin F."/>
        </authorList>
    </citation>
    <scope>NUCLEOTIDE SEQUENCE</scope>
    <source>
        <strain evidence="2">JB14</strain>
    </source>
</reference>
<keyword evidence="1" id="KW-0472">Membrane</keyword>
<dbReference type="EMBL" id="ML769819">
    <property type="protein sequence ID" value="KAE9387155.1"/>
    <property type="molecule type" value="Genomic_DNA"/>
</dbReference>
<accession>A0A6A4GPI8</accession>
<evidence type="ECO:0008006" key="4">
    <source>
        <dbReference type="Google" id="ProtNLM"/>
    </source>
</evidence>
<protein>
    <recommendedName>
        <fullName evidence="4">Ubiquitin 3 binding protein But2 C-terminal domain-containing protein</fullName>
    </recommendedName>
</protein>
<dbReference type="OrthoDB" id="3350619at2759"/>
<dbReference type="Proteomes" id="UP000799118">
    <property type="component" value="Unassembled WGS sequence"/>
</dbReference>
<evidence type="ECO:0000313" key="3">
    <source>
        <dbReference type="Proteomes" id="UP000799118"/>
    </source>
</evidence>
<keyword evidence="1" id="KW-0812">Transmembrane</keyword>